<dbReference type="InterPro" id="IPR049012">
    <property type="entry name" value="Mutator_transp_dom"/>
</dbReference>
<dbReference type="RefSeq" id="XP_046597496.1">
    <property type="nucleotide sequence ID" value="XM_046741540.1"/>
</dbReference>
<evidence type="ECO:0000256" key="1">
    <source>
        <dbReference type="SAM" id="MobiDB-lite"/>
    </source>
</evidence>
<name>A0ABM3GB48_NEOLC</name>
<proteinExistence type="predicted"/>
<evidence type="ECO:0000313" key="3">
    <source>
        <dbReference type="Proteomes" id="UP000829291"/>
    </source>
</evidence>
<dbReference type="GeneID" id="107221506"/>
<keyword evidence="3" id="KW-1185">Reference proteome</keyword>
<dbReference type="RefSeq" id="XP_046597495.1">
    <property type="nucleotide sequence ID" value="XM_046741539.1"/>
</dbReference>
<accession>A0ABM3GB48</accession>
<dbReference type="Proteomes" id="UP000829291">
    <property type="component" value="Chromosome 5"/>
</dbReference>
<sequence>MVVMEEEPQEQATHQREKTSRKYTHGAEMQQGTDETGDIRSRLHDNNIWQVDNSCDGSFTDFIVKPAHVDEADIQNPGTRYTIDLKYMLSELHREFDYHNSIYNCNFDSLHYVLTKHVGLTTKFLFECKMCSTRAYISAEPVEAKNLSISESIVATTNSTGIEYSQLIEILNSTNVQFMTEWQTQDTEVSNFEKAAEAEMKVAGKEEKRLAILRGDMTNGVPYIPVVANGTWIKRPHRSGKHDSLSGLSVIVGFHTQKVLFAAVRNKYCTACNVAERKNEIPKEHQCFKNEESNQSSSNIESSAIAEGFIRSLEMHGLVYSALIVDGDSSVYKKILECNPYDDYYVKKIECTTHLLQNLTTKIKEIAKTKLKSDSKTKMKESSEATKAIGEWRKVIQGSTLRICTAVVKASQYHMTQDISLSDKVERLRKDMVNIPNHVFGEHTRCAGLGYFCDGIPKEGEKNNVPVLTEIGLFDRIFEAITHLNWHAESLLYNVTRSTMQS</sequence>
<evidence type="ECO:0000313" key="5">
    <source>
        <dbReference type="RefSeq" id="XP_046597496.1"/>
    </source>
</evidence>
<evidence type="ECO:0000259" key="2">
    <source>
        <dbReference type="Pfam" id="PF20700"/>
    </source>
</evidence>
<protein>
    <submittedName>
        <fullName evidence="4 5">Uncharacterized protein LOC107221506 isoform X2</fullName>
    </submittedName>
</protein>
<organism evidence="3 4">
    <name type="scientific">Neodiprion lecontei</name>
    <name type="common">Redheaded pine sawfly</name>
    <dbReference type="NCBI Taxonomy" id="441921"/>
    <lineage>
        <taxon>Eukaryota</taxon>
        <taxon>Metazoa</taxon>
        <taxon>Ecdysozoa</taxon>
        <taxon>Arthropoda</taxon>
        <taxon>Hexapoda</taxon>
        <taxon>Insecta</taxon>
        <taxon>Pterygota</taxon>
        <taxon>Neoptera</taxon>
        <taxon>Endopterygota</taxon>
        <taxon>Hymenoptera</taxon>
        <taxon>Tenthredinoidea</taxon>
        <taxon>Diprionidae</taxon>
        <taxon>Diprioninae</taxon>
        <taxon>Neodiprion</taxon>
    </lineage>
</organism>
<feature type="domain" description="Mutator-like transposase" evidence="2">
    <location>
        <begin position="97"/>
        <end position="453"/>
    </location>
</feature>
<evidence type="ECO:0000313" key="4">
    <source>
        <dbReference type="RefSeq" id="XP_046597495.1"/>
    </source>
</evidence>
<gene>
    <name evidence="4 5" type="primary">LOC107221506</name>
</gene>
<feature type="region of interest" description="Disordered" evidence="1">
    <location>
        <begin position="1"/>
        <end position="39"/>
    </location>
</feature>
<dbReference type="Pfam" id="PF20700">
    <property type="entry name" value="Mutator"/>
    <property type="match status" value="1"/>
</dbReference>
<reference evidence="4 5" key="1">
    <citation type="submission" date="2025-05" db="UniProtKB">
        <authorList>
            <consortium name="RefSeq"/>
        </authorList>
    </citation>
    <scope>IDENTIFICATION</scope>
    <source>
        <tissue evidence="4 5">Thorax and Abdomen</tissue>
    </source>
</reference>